<evidence type="ECO:0000313" key="2">
    <source>
        <dbReference type="EMBL" id="SEM78224.1"/>
    </source>
</evidence>
<dbReference type="RefSeq" id="WP_254772545.1">
    <property type="nucleotide sequence ID" value="NZ_FOCT01000001.1"/>
</dbReference>
<protein>
    <submittedName>
        <fullName evidence="2">Uncharacterized protein</fullName>
    </submittedName>
</protein>
<dbReference type="AlphaFoldDB" id="A0A1H8B7Z7"/>
<accession>A0A1H8B7Z7</accession>
<keyword evidence="1" id="KW-1133">Transmembrane helix</keyword>
<keyword evidence="1" id="KW-0472">Membrane</keyword>
<keyword evidence="1" id="KW-0812">Transmembrane</keyword>
<dbReference type="EMBL" id="FOCT01000001">
    <property type="protein sequence ID" value="SEM78224.1"/>
    <property type="molecule type" value="Genomic_DNA"/>
</dbReference>
<name>A0A1H8B7Z7_9PROT</name>
<feature type="transmembrane region" description="Helical" evidence="1">
    <location>
        <begin position="54"/>
        <end position="71"/>
    </location>
</feature>
<dbReference type="Proteomes" id="UP000183898">
    <property type="component" value="Unassembled WGS sequence"/>
</dbReference>
<sequence length="75" mass="8460">MPRVDKSEWYFQIGYVEILYAAMVVGIAVALYFFRKSSEVSGLIADRMEESGKLLGLLGLAVVLFMLNRVLGDLW</sequence>
<reference evidence="2 3" key="1">
    <citation type="submission" date="2016-10" db="EMBL/GenBank/DDBJ databases">
        <authorList>
            <person name="de Groot N.N."/>
        </authorList>
    </citation>
    <scope>NUCLEOTIDE SEQUENCE [LARGE SCALE GENOMIC DNA]</scope>
    <source>
        <strain evidence="2 3">Nl18</strain>
    </source>
</reference>
<feature type="transmembrane region" description="Helical" evidence="1">
    <location>
        <begin position="12"/>
        <end position="34"/>
    </location>
</feature>
<proteinExistence type="predicted"/>
<organism evidence="2 3">
    <name type="scientific">Nitrosospira multiformis</name>
    <dbReference type="NCBI Taxonomy" id="1231"/>
    <lineage>
        <taxon>Bacteria</taxon>
        <taxon>Pseudomonadati</taxon>
        <taxon>Pseudomonadota</taxon>
        <taxon>Betaproteobacteria</taxon>
        <taxon>Nitrosomonadales</taxon>
        <taxon>Nitrosomonadaceae</taxon>
        <taxon>Nitrosospira</taxon>
    </lineage>
</organism>
<evidence type="ECO:0000256" key="1">
    <source>
        <dbReference type="SAM" id="Phobius"/>
    </source>
</evidence>
<evidence type="ECO:0000313" key="3">
    <source>
        <dbReference type="Proteomes" id="UP000183898"/>
    </source>
</evidence>
<gene>
    <name evidence="2" type="ORF">SAMN05216404_101136</name>
</gene>